<dbReference type="GO" id="GO:0003677">
    <property type="term" value="F:DNA binding"/>
    <property type="evidence" value="ECO:0007669"/>
    <property type="project" value="UniProtKB-KW"/>
</dbReference>
<dbReference type="AlphaFoldDB" id="A0A1M6F0S9"/>
<evidence type="ECO:0000313" key="3">
    <source>
        <dbReference type="Proteomes" id="UP000184052"/>
    </source>
</evidence>
<dbReference type="PANTHER" id="PTHR33169">
    <property type="entry name" value="PADR-FAMILY TRANSCRIPTIONAL REGULATOR"/>
    <property type="match status" value="1"/>
</dbReference>
<dbReference type="EMBL" id="FQZL01000008">
    <property type="protein sequence ID" value="SHI91338.1"/>
    <property type="molecule type" value="Genomic_DNA"/>
</dbReference>
<evidence type="ECO:0000313" key="2">
    <source>
        <dbReference type="EMBL" id="SHI91338.1"/>
    </source>
</evidence>
<dbReference type="InterPro" id="IPR036390">
    <property type="entry name" value="WH_DNA-bd_sf"/>
</dbReference>
<dbReference type="OrthoDB" id="9808017at2"/>
<keyword evidence="3" id="KW-1185">Reference proteome</keyword>
<evidence type="ECO:0000259" key="1">
    <source>
        <dbReference type="Pfam" id="PF03551"/>
    </source>
</evidence>
<sequence>MTEDKIMESLIQELRRGMLVLSVMSQLKDYEYGYTLAVKLKEKGLAIEQNTLYPLLRRLEGKGVLESTWKLEDSRQRRYYRLNERGAVILKRLTDEWMKMVETTNGLLDL</sequence>
<feature type="domain" description="Transcription regulator PadR N-terminal" evidence="1">
    <location>
        <begin position="20"/>
        <end position="91"/>
    </location>
</feature>
<dbReference type="InterPro" id="IPR005149">
    <property type="entry name" value="Tscrpt_reg_PadR_N"/>
</dbReference>
<organism evidence="2 3">
    <name type="scientific">Dethiosulfatibacter aminovorans DSM 17477</name>
    <dbReference type="NCBI Taxonomy" id="1121476"/>
    <lineage>
        <taxon>Bacteria</taxon>
        <taxon>Bacillati</taxon>
        <taxon>Bacillota</taxon>
        <taxon>Tissierellia</taxon>
        <taxon>Dethiosulfatibacter</taxon>
    </lineage>
</organism>
<reference evidence="2 3" key="1">
    <citation type="submission" date="2016-11" db="EMBL/GenBank/DDBJ databases">
        <authorList>
            <person name="Jaros S."/>
            <person name="Januszkiewicz K."/>
            <person name="Wedrychowicz H."/>
        </authorList>
    </citation>
    <scope>NUCLEOTIDE SEQUENCE [LARGE SCALE GENOMIC DNA]</scope>
    <source>
        <strain evidence="2 3">DSM 17477</strain>
    </source>
</reference>
<dbReference type="InterPro" id="IPR036388">
    <property type="entry name" value="WH-like_DNA-bd_sf"/>
</dbReference>
<gene>
    <name evidence="2" type="ORF">SAMN02745751_01313</name>
</gene>
<dbReference type="STRING" id="1121476.SAMN02745751_01313"/>
<dbReference type="Gene3D" id="1.10.10.10">
    <property type="entry name" value="Winged helix-like DNA-binding domain superfamily/Winged helix DNA-binding domain"/>
    <property type="match status" value="1"/>
</dbReference>
<proteinExistence type="predicted"/>
<dbReference type="SUPFAM" id="SSF46785">
    <property type="entry name" value="Winged helix' DNA-binding domain"/>
    <property type="match status" value="1"/>
</dbReference>
<accession>A0A1M6F0S9</accession>
<dbReference type="Proteomes" id="UP000184052">
    <property type="component" value="Unassembled WGS sequence"/>
</dbReference>
<dbReference type="RefSeq" id="WP_073048786.1">
    <property type="nucleotide sequence ID" value="NZ_FQZL01000008.1"/>
</dbReference>
<dbReference type="InterPro" id="IPR052509">
    <property type="entry name" value="Metal_resp_DNA-bind_regulator"/>
</dbReference>
<dbReference type="Pfam" id="PF03551">
    <property type="entry name" value="PadR"/>
    <property type="match status" value="1"/>
</dbReference>
<keyword evidence="2" id="KW-0238">DNA-binding</keyword>
<protein>
    <submittedName>
        <fullName evidence="2">DNA-binding transcriptional regulator, PadR family</fullName>
    </submittedName>
</protein>
<dbReference type="PANTHER" id="PTHR33169:SF14">
    <property type="entry name" value="TRANSCRIPTIONAL REGULATOR RV3488"/>
    <property type="match status" value="1"/>
</dbReference>
<name>A0A1M6F0S9_9FIRM</name>